<name>A0ABX5SKZ6_9LACO</name>
<dbReference type="PANTHER" id="PTHR46211">
    <property type="entry name" value="GLYCEROPHOSPHORYL DIESTER PHOSPHODIESTERASE"/>
    <property type="match status" value="1"/>
</dbReference>
<dbReference type="PANTHER" id="PTHR46211:SF1">
    <property type="entry name" value="GLYCEROPHOSPHODIESTER PHOSPHODIESTERASE, CYTOPLASMIC"/>
    <property type="match status" value="1"/>
</dbReference>
<gene>
    <name evidence="2" type="ORF">EW139_03160</name>
</gene>
<dbReference type="InterPro" id="IPR030395">
    <property type="entry name" value="GP_PDE_dom"/>
</dbReference>
<evidence type="ECO:0000313" key="3">
    <source>
        <dbReference type="Proteomes" id="UP000295756"/>
    </source>
</evidence>
<feature type="domain" description="GP-PDE" evidence="1">
    <location>
        <begin position="5"/>
        <end position="242"/>
    </location>
</feature>
<dbReference type="PROSITE" id="PS51704">
    <property type="entry name" value="GP_PDE"/>
    <property type="match status" value="1"/>
</dbReference>
<sequence length="251" mass="29320">MTSKTQIVAHRGYRSVAPENTLPAFEAALAYQPDMLEMDVHRTKDGHLVVIHDEKVDRTTNGTGYVKDLTLAELKLLDAGSYKEPKMPGVRIPTFDEFLSFLQRVDFSDTLLLEIKTDHIDYPGIEQEILDQVARYKPKYHILYQSFNLNTLKNIRHLQTDADIAALVFWPTPKVYWLRWRGIFDYIHLDIRLLKKRGHFFWRPKQHMRTWTVDNEADMRRVFKAGLRGIITNQVALATRIRSEIQGDSHD</sequence>
<dbReference type="Pfam" id="PF03009">
    <property type="entry name" value="GDPD"/>
    <property type="match status" value="1"/>
</dbReference>
<proteinExistence type="predicted"/>
<accession>A0ABX5SKZ6</accession>
<dbReference type="Proteomes" id="UP000295756">
    <property type="component" value="Chromosome"/>
</dbReference>
<reference evidence="2 3" key="1">
    <citation type="submission" date="2019-03" db="EMBL/GenBank/DDBJ databases">
        <title>Complete Genome Sequence of Leuconostoc kimchii strain NKJ218 Isolated from Homemade Kimchi.</title>
        <authorList>
            <person name="Jung J.Y."/>
            <person name="Jin H.M."/>
            <person name="Jung J.-W."/>
            <person name="Lee S.-Y."/>
            <person name="Ryu B.-G."/>
            <person name="Han S.-S."/>
            <person name="Kang H.K."/>
            <person name="Choi H.W."/>
            <person name="Chung E.J."/>
            <person name="Choi K.-M."/>
        </authorList>
    </citation>
    <scope>NUCLEOTIDE SEQUENCE [LARGE SCALE GENOMIC DNA]</scope>
    <source>
        <strain evidence="2 3">NKJ218</strain>
    </source>
</reference>
<dbReference type="InterPro" id="IPR017946">
    <property type="entry name" value="PLC-like_Pdiesterase_TIM-brl"/>
</dbReference>
<dbReference type="SUPFAM" id="SSF51695">
    <property type="entry name" value="PLC-like phosphodiesterases"/>
    <property type="match status" value="1"/>
</dbReference>
<evidence type="ECO:0000259" key="1">
    <source>
        <dbReference type="PROSITE" id="PS51704"/>
    </source>
</evidence>
<dbReference type="RefSeq" id="WP_013102724.1">
    <property type="nucleotide sequence ID" value="NZ_CP037939.1"/>
</dbReference>
<evidence type="ECO:0000313" key="2">
    <source>
        <dbReference type="EMBL" id="QBR47168.1"/>
    </source>
</evidence>
<organism evidence="2 3">
    <name type="scientific">Leuconostoc kimchii</name>
    <dbReference type="NCBI Taxonomy" id="136609"/>
    <lineage>
        <taxon>Bacteria</taxon>
        <taxon>Bacillati</taxon>
        <taxon>Bacillota</taxon>
        <taxon>Bacilli</taxon>
        <taxon>Lactobacillales</taxon>
        <taxon>Lactobacillaceae</taxon>
        <taxon>Leuconostoc</taxon>
    </lineage>
</organism>
<protein>
    <submittedName>
        <fullName evidence="2">Glycerophosphodiester phosphodiesterase</fullName>
    </submittedName>
</protein>
<dbReference type="Gene3D" id="3.20.20.190">
    <property type="entry name" value="Phosphatidylinositol (PI) phosphodiesterase"/>
    <property type="match status" value="1"/>
</dbReference>
<dbReference type="EMBL" id="CP037939">
    <property type="protein sequence ID" value="QBR47168.1"/>
    <property type="molecule type" value="Genomic_DNA"/>
</dbReference>
<keyword evidence="3" id="KW-1185">Reference proteome</keyword>